<evidence type="ECO:0000313" key="7">
    <source>
        <dbReference type="Proteomes" id="UP000030661"/>
    </source>
</evidence>
<dbReference type="eggNOG" id="COG0537">
    <property type="taxonomic scope" value="Bacteria"/>
</dbReference>
<dbReference type="AlphaFoldDB" id="A0A081BXQ7"/>
<dbReference type="PANTHER" id="PTHR42997">
    <property type="entry name" value="HIT FAMILY HYDROLASE"/>
    <property type="match status" value="1"/>
</dbReference>
<evidence type="ECO:0000256" key="1">
    <source>
        <dbReference type="ARBA" id="ARBA00022741"/>
    </source>
</evidence>
<dbReference type="InterPro" id="IPR039383">
    <property type="entry name" value="FHIT"/>
</dbReference>
<protein>
    <submittedName>
        <fullName evidence="6">Histidine triad (HIT) protein</fullName>
    </submittedName>
</protein>
<dbReference type="Gene3D" id="3.30.428.10">
    <property type="entry name" value="HIT-like"/>
    <property type="match status" value="1"/>
</dbReference>
<keyword evidence="1" id="KW-0547">Nucleotide-binding</keyword>
<dbReference type="InterPro" id="IPR036265">
    <property type="entry name" value="HIT-like_sf"/>
</dbReference>
<feature type="short sequence motif" description="Histidine triad motif" evidence="4">
    <location>
        <begin position="118"/>
        <end position="122"/>
    </location>
</feature>
<feature type="active site" description="Tele-AMP-histidine intermediate" evidence="2">
    <location>
        <position position="120"/>
    </location>
</feature>
<feature type="binding site" evidence="3">
    <location>
        <position position="122"/>
    </location>
    <ligand>
        <name>substrate</name>
    </ligand>
</feature>
<dbReference type="InterPro" id="IPR011146">
    <property type="entry name" value="HIT-like"/>
</dbReference>
<evidence type="ECO:0000313" key="6">
    <source>
        <dbReference type="EMBL" id="GAK57112.1"/>
    </source>
</evidence>
<accession>A0A081BXQ7</accession>
<reference evidence="6" key="1">
    <citation type="journal article" date="2015" name="PeerJ">
        <title>First genomic representation of candidate bacterial phylum KSB3 points to enhanced environmental sensing as a trigger of wastewater bulking.</title>
        <authorList>
            <person name="Sekiguchi Y."/>
            <person name="Ohashi A."/>
            <person name="Parks D.H."/>
            <person name="Yamauchi T."/>
            <person name="Tyson G.W."/>
            <person name="Hugenholtz P."/>
        </authorList>
    </citation>
    <scope>NUCLEOTIDE SEQUENCE [LARGE SCALE GENOMIC DNA]</scope>
</reference>
<feature type="domain" description="HIT" evidence="5">
    <location>
        <begin position="25"/>
        <end position="133"/>
    </location>
</feature>
<gene>
    <name evidence="6" type="ORF">U27_04076</name>
</gene>
<feature type="binding site" evidence="3">
    <location>
        <begin position="112"/>
        <end position="115"/>
    </location>
    <ligand>
        <name>substrate</name>
    </ligand>
</feature>
<evidence type="ECO:0000259" key="5">
    <source>
        <dbReference type="PROSITE" id="PS51084"/>
    </source>
</evidence>
<organism evidence="6">
    <name type="scientific">Vecturithrix granuli</name>
    <dbReference type="NCBI Taxonomy" id="1499967"/>
    <lineage>
        <taxon>Bacteria</taxon>
        <taxon>Candidatus Moduliflexota</taxon>
        <taxon>Candidatus Vecturitrichia</taxon>
        <taxon>Candidatus Vecturitrichales</taxon>
        <taxon>Candidatus Vecturitrichaceae</taxon>
        <taxon>Candidatus Vecturithrix</taxon>
    </lineage>
</organism>
<evidence type="ECO:0000256" key="2">
    <source>
        <dbReference type="PIRSR" id="PIRSR639383-1"/>
    </source>
</evidence>
<proteinExistence type="predicted"/>
<dbReference type="HOGENOM" id="CLU_056776_1_2_0"/>
<dbReference type="SUPFAM" id="SSF54197">
    <property type="entry name" value="HIT-like"/>
    <property type="match status" value="1"/>
</dbReference>
<dbReference type="CDD" id="cd01275">
    <property type="entry name" value="FHIT"/>
    <property type="match status" value="1"/>
</dbReference>
<dbReference type="GO" id="GO:0000166">
    <property type="term" value="F:nucleotide binding"/>
    <property type="evidence" value="ECO:0007669"/>
    <property type="project" value="UniProtKB-KW"/>
</dbReference>
<dbReference type="Proteomes" id="UP000030661">
    <property type="component" value="Unassembled WGS sequence"/>
</dbReference>
<dbReference type="GO" id="GO:0003824">
    <property type="term" value="F:catalytic activity"/>
    <property type="evidence" value="ECO:0007669"/>
    <property type="project" value="InterPro"/>
</dbReference>
<evidence type="ECO:0000256" key="4">
    <source>
        <dbReference type="PROSITE-ProRule" id="PRU00464"/>
    </source>
</evidence>
<evidence type="ECO:0000256" key="3">
    <source>
        <dbReference type="PIRSR" id="PIRSR639383-2"/>
    </source>
</evidence>
<dbReference type="Pfam" id="PF01230">
    <property type="entry name" value="HIT"/>
    <property type="match status" value="1"/>
</dbReference>
<keyword evidence="7" id="KW-1185">Reference proteome</keyword>
<dbReference type="STRING" id="1499967.U27_04076"/>
<dbReference type="EMBL" id="DF820465">
    <property type="protein sequence ID" value="GAK57112.1"/>
    <property type="molecule type" value="Genomic_DNA"/>
</dbReference>
<feature type="binding site" evidence="3">
    <location>
        <position position="50"/>
    </location>
    <ligand>
        <name>substrate</name>
    </ligand>
</feature>
<dbReference type="InterPro" id="IPR052908">
    <property type="entry name" value="AP-4-A_phosphorylase"/>
</dbReference>
<dbReference type="PROSITE" id="PS51084">
    <property type="entry name" value="HIT_2"/>
    <property type="match status" value="1"/>
</dbReference>
<name>A0A081BXQ7_VECG1</name>
<dbReference type="PANTHER" id="PTHR42997:SF1">
    <property type="entry name" value="AP-4-A PHOSPHORYLASE"/>
    <property type="match status" value="1"/>
</dbReference>
<sequence>MQTIWAPWRITYILGEKEQGCFLCQKARQVEHDEENFVLCRKTHAFVLMNVYPYNNGHLMIAPYAHVSSLTELHHDQLEDMFRLAQLCESVLTLVMQPEGFNIGINLGKVAGAGVEDHLHLHIVPRWNGDTNYMTTIADTRIIPQQLEETCELLRSGFLLEQKER</sequence>